<dbReference type="EMBL" id="UOFA01000342">
    <property type="protein sequence ID" value="VAW47395.1"/>
    <property type="molecule type" value="Genomic_DNA"/>
</dbReference>
<gene>
    <name evidence="1" type="ORF">MNBD_GAMMA02-1547</name>
</gene>
<accession>A0A3B0VUS7</accession>
<proteinExistence type="predicted"/>
<organism evidence="1">
    <name type="scientific">hydrothermal vent metagenome</name>
    <dbReference type="NCBI Taxonomy" id="652676"/>
    <lineage>
        <taxon>unclassified sequences</taxon>
        <taxon>metagenomes</taxon>
        <taxon>ecological metagenomes</taxon>
    </lineage>
</organism>
<evidence type="ECO:0000313" key="1">
    <source>
        <dbReference type="EMBL" id="VAW47395.1"/>
    </source>
</evidence>
<dbReference type="AlphaFoldDB" id="A0A3B0VUS7"/>
<reference evidence="1" key="1">
    <citation type="submission" date="2018-06" db="EMBL/GenBank/DDBJ databases">
        <authorList>
            <person name="Zhirakovskaya E."/>
        </authorList>
    </citation>
    <scope>NUCLEOTIDE SEQUENCE</scope>
</reference>
<protein>
    <submittedName>
        <fullName evidence="1">Uncharacterized protein</fullName>
    </submittedName>
</protein>
<sequence length="96" mass="10831">MKDKNIIAMVEKCETILQQVEKHAASVEKMHDHMRGMIEHNKSLQSDLQAIQQEEIQQQVIKLASKAAKKAVKKSIAKAQIRASLRKPGSIQSDKK</sequence>
<name>A0A3B0VUS7_9ZZZZ</name>